<accession>A0A3S9UAX9</accession>
<reference evidence="1 2" key="1">
    <citation type="submission" date="2018-12" db="EMBL/GenBank/DDBJ databases">
        <authorList>
            <person name="Betsko A.J."/>
            <person name="Stoner T.H."/>
            <person name="Garlena R.A."/>
            <person name="Russell D.A."/>
            <person name="Pope W.H."/>
            <person name="Jacobs-Sera D."/>
            <person name="Hatfull G.F."/>
        </authorList>
    </citation>
    <scope>NUCLEOTIDE SEQUENCE [LARGE SCALE GENOMIC DNA]</scope>
</reference>
<dbReference type="EMBL" id="MK279849">
    <property type="protein sequence ID" value="AZS07444.1"/>
    <property type="molecule type" value="Genomic_DNA"/>
</dbReference>
<name>A0A3S9UAX9_9CAUD</name>
<protein>
    <submittedName>
        <fullName evidence="1">Uncharacterized protein</fullName>
    </submittedName>
</protein>
<dbReference type="Proteomes" id="UP000287876">
    <property type="component" value="Segment"/>
</dbReference>
<proteinExistence type="predicted"/>
<sequence>MNDAEEKEALVRNALQYLAAARSTVVDHLTGSNDLYAKVEILQDLDSVDHYLKRAMQ</sequence>
<evidence type="ECO:0000313" key="2">
    <source>
        <dbReference type="Proteomes" id="UP000287876"/>
    </source>
</evidence>
<organism evidence="1 2">
    <name type="scientific">Mycobacterium phage Duke13</name>
    <dbReference type="NCBI Taxonomy" id="2499038"/>
    <lineage>
        <taxon>Viruses</taxon>
        <taxon>Duplodnaviria</taxon>
        <taxon>Heunggongvirae</taxon>
        <taxon>Uroviricota</taxon>
        <taxon>Caudoviricetes</taxon>
        <taxon>Omegavirus</taxon>
        <taxon>Omegavirus baka</taxon>
    </lineage>
</organism>
<evidence type="ECO:0000313" key="1">
    <source>
        <dbReference type="EMBL" id="AZS07444.1"/>
    </source>
</evidence>
<gene>
    <name evidence="1" type="primary">105</name>
    <name evidence="1" type="ORF">PBI_DUKE13_105</name>
</gene>